<dbReference type="EMBL" id="CACRXK020005504">
    <property type="protein sequence ID" value="CAB4006424.1"/>
    <property type="molecule type" value="Genomic_DNA"/>
</dbReference>
<keyword evidence="2" id="KW-1185">Reference proteome</keyword>
<name>A0A7D9EG12_PARCT</name>
<evidence type="ECO:0000313" key="1">
    <source>
        <dbReference type="EMBL" id="CAB4006424.1"/>
    </source>
</evidence>
<sequence>MFFQVCFSFILCLHFRFAAVDAFSKSNGLDEGRMKRTIGDQPPQGKCVSFKLVVKKNIKTIEYVCCNNCGETNQNCLGTSYRSGSIAQDFCDRCVFGRKASEPFSCGGCDGQTRKQNTCRAQYSSIPVACWLFRSCFEHECMKEQRYSVDTCFNGVCDAEENIADCCQQKNPQNCTLVNGKCPLTCCGETSCCEKQDDGSGTNSGDLSFIGWLKYIGMIIGFIVLGAIMYYFKSLCDCNNDNEVHPTNSEQSTSST</sequence>
<evidence type="ECO:0000313" key="2">
    <source>
        <dbReference type="Proteomes" id="UP001152795"/>
    </source>
</evidence>
<comment type="caution">
    <text evidence="1">The sequence shown here is derived from an EMBL/GenBank/DDBJ whole genome shotgun (WGS) entry which is preliminary data.</text>
</comment>
<organism evidence="1 2">
    <name type="scientific">Paramuricea clavata</name>
    <name type="common">Red gorgonian</name>
    <name type="synonym">Violescent sea-whip</name>
    <dbReference type="NCBI Taxonomy" id="317549"/>
    <lineage>
        <taxon>Eukaryota</taxon>
        <taxon>Metazoa</taxon>
        <taxon>Cnidaria</taxon>
        <taxon>Anthozoa</taxon>
        <taxon>Octocorallia</taxon>
        <taxon>Malacalcyonacea</taxon>
        <taxon>Plexauridae</taxon>
        <taxon>Paramuricea</taxon>
    </lineage>
</organism>
<proteinExistence type="predicted"/>
<dbReference type="Proteomes" id="UP001152795">
    <property type="component" value="Unassembled WGS sequence"/>
</dbReference>
<gene>
    <name evidence="1" type="ORF">PACLA_8A044476</name>
</gene>
<reference evidence="1" key="1">
    <citation type="submission" date="2020-04" db="EMBL/GenBank/DDBJ databases">
        <authorList>
            <person name="Alioto T."/>
            <person name="Alioto T."/>
            <person name="Gomez Garrido J."/>
        </authorList>
    </citation>
    <scope>NUCLEOTIDE SEQUENCE</scope>
    <source>
        <strain evidence="1">A484AB</strain>
    </source>
</reference>
<dbReference type="OrthoDB" id="10045402at2759"/>
<dbReference type="AlphaFoldDB" id="A0A7D9EG12"/>
<accession>A0A7D9EG12</accession>
<protein>
    <submittedName>
        <fullName evidence="1">Uncharacterized protein</fullName>
    </submittedName>
</protein>